<keyword evidence="10" id="KW-1185">Reference proteome</keyword>
<dbReference type="GO" id="GO:0005886">
    <property type="term" value="C:plasma membrane"/>
    <property type="evidence" value="ECO:0007669"/>
    <property type="project" value="UniProtKB-SubCell"/>
</dbReference>
<dbReference type="AlphaFoldDB" id="A0A941HZ48"/>
<keyword evidence="4 7" id="KW-1133">Transmembrane helix</keyword>
<evidence type="ECO:0000256" key="6">
    <source>
        <dbReference type="SAM" id="MobiDB-lite"/>
    </source>
</evidence>
<feature type="region of interest" description="Disordered" evidence="6">
    <location>
        <begin position="1"/>
        <end position="24"/>
    </location>
</feature>
<keyword evidence="3 7" id="KW-0812">Transmembrane</keyword>
<feature type="transmembrane region" description="Helical" evidence="7">
    <location>
        <begin position="191"/>
        <end position="208"/>
    </location>
</feature>
<evidence type="ECO:0000256" key="7">
    <source>
        <dbReference type="SAM" id="Phobius"/>
    </source>
</evidence>
<feature type="transmembrane region" description="Helical" evidence="7">
    <location>
        <begin position="266"/>
        <end position="290"/>
    </location>
</feature>
<feature type="transmembrane region" description="Helical" evidence="7">
    <location>
        <begin position="71"/>
        <end position="90"/>
    </location>
</feature>
<comment type="subcellular location">
    <subcellularLocation>
        <location evidence="1">Cell membrane</location>
        <topology evidence="1">Multi-pass membrane protein</topology>
    </subcellularLocation>
</comment>
<dbReference type="PANTHER" id="PTHR43124:SF3">
    <property type="entry name" value="CHLORAMPHENICOL EFFLUX PUMP RV0191"/>
    <property type="match status" value="1"/>
</dbReference>
<proteinExistence type="predicted"/>
<name>A0A941HZ48_9MICO</name>
<organism evidence="9 10">
    <name type="scientific">Phycicoccus avicenniae</name>
    <dbReference type="NCBI Taxonomy" id="2828860"/>
    <lineage>
        <taxon>Bacteria</taxon>
        <taxon>Bacillati</taxon>
        <taxon>Actinomycetota</taxon>
        <taxon>Actinomycetes</taxon>
        <taxon>Micrococcales</taxon>
        <taxon>Intrasporangiaceae</taxon>
        <taxon>Phycicoccus</taxon>
    </lineage>
</organism>
<feature type="transmembrane region" description="Helical" evidence="7">
    <location>
        <begin position="32"/>
        <end position="51"/>
    </location>
</feature>
<keyword evidence="2" id="KW-1003">Cell membrane</keyword>
<feature type="transmembrane region" description="Helical" evidence="7">
    <location>
        <begin position="323"/>
        <end position="348"/>
    </location>
</feature>
<dbReference type="CDD" id="cd17473">
    <property type="entry name" value="MFS_arabinose_efflux_permease_like"/>
    <property type="match status" value="1"/>
</dbReference>
<evidence type="ECO:0000256" key="2">
    <source>
        <dbReference type="ARBA" id="ARBA00022475"/>
    </source>
</evidence>
<dbReference type="InterPro" id="IPR011701">
    <property type="entry name" value="MFS"/>
</dbReference>
<feature type="transmembrane region" description="Helical" evidence="7">
    <location>
        <begin position="297"/>
        <end position="317"/>
    </location>
</feature>
<keyword evidence="5 7" id="KW-0472">Membrane</keyword>
<dbReference type="EMBL" id="JAGSNF010000001">
    <property type="protein sequence ID" value="MBR7741844.1"/>
    <property type="molecule type" value="Genomic_DNA"/>
</dbReference>
<dbReference type="Proteomes" id="UP000677016">
    <property type="component" value="Unassembled WGS sequence"/>
</dbReference>
<dbReference type="Pfam" id="PF07690">
    <property type="entry name" value="MFS_1"/>
    <property type="match status" value="1"/>
</dbReference>
<dbReference type="GO" id="GO:0022857">
    <property type="term" value="F:transmembrane transporter activity"/>
    <property type="evidence" value="ECO:0007669"/>
    <property type="project" value="InterPro"/>
</dbReference>
<evidence type="ECO:0000256" key="4">
    <source>
        <dbReference type="ARBA" id="ARBA00022989"/>
    </source>
</evidence>
<evidence type="ECO:0000313" key="9">
    <source>
        <dbReference type="EMBL" id="MBR7741844.1"/>
    </source>
</evidence>
<dbReference type="RefSeq" id="WP_211601005.1">
    <property type="nucleotide sequence ID" value="NZ_JAGSNF010000001.1"/>
</dbReference>
<evidence type="ECO:0000313" key="10">
    <source>
        <dbReference type="Proteomes" id="UP000677016"/>
    </source>
</evidence>
<dbReference type="PANTHER" id="PTHR43124">
    <property type="entry name" value="PURINE EFFLUX PUMP PBUE"/>
    <property type="match status" value="1"/>
</dbReference>
<dbReference type="InterPro" id="IPR036259">
    <property type="entry name" value="MFS_trans_sf"/>
</dbReference>
<gene>
    <name evidence="9" type="ORF">KC207_00870</name>
</gene>
<dbReference type="InterPro" id="IPR020846">
    <property type="entry name" value="MFS_dom"/>
</dbReference>
<feature type="transmembrane region" description="Helical" evidence="7">
    <location>
        <begin position="127"/>
        <end position="148"/>
    </location>
</feature>
<sequence length="422" mass="42819">MPHSTPATNRTGTTAATAHERTTATAGRPGRLVIGTLLAASTLTIMAAAVISPSLPALGPALGSGSDDGVLVRLALTITSLGIALTAVVVGSASDRLGPVPVLLGSLALYAVAGVAGAFAPSLAVLLVTRVLLGIGVGGVMTSISTLITREFDGEERRRYIGLQQTFASLGGVVFLPLAGWLSTIAWNAPFWIYAAAAAVLPFAAVAFRSRQRPAPSATPPRPGSGAPMPQRAVHQVLGILVVAGVGTLVFFMAPTQLPFLLADRGASATLIGIVVAASTASSAVAAALFPQVRRHLDQVGVTAVSLVLLGLGWVVVGMTSFTAVLFIGVLVGGLGVGLVVPTLNLWIVDLVPAERRGRALGGLVSAIFLGQFLSPLVLAPLVSRIGVADAFAVSGALTVVVVLLGLGAHRLRRPISMTPRP</sequence>
<dbReference type="InterPro" id="IPR050189">
    <property type="entry name" value="MFS_Efflux_Transporters"/>
</dbReference>
<dbReference type="PROSITE" id="PS50850">
    <property type="entry name" value="MFS"/>
    <property type="match status" value="1"/>
</dbReference>
<accession>A0A941HZ48</accession>
<feature type="transmembrane region" description="Helical" evidence="7">
    <location>
        <begin position="160"/>
        <end position="179"/>
    </location>
</feature>
<feature type="transmembrane region" description="Helical" evidence="7">
    <location>
        <begin position="360"/>
        <end position="379"/>
    </location>
</feature>
<evidence type="ECO:0000256" key="1">
    <source>
        <dbReference type="ARBA" id="ARBA00004651"/>
    </source>
</evidence>
<protein>
    <submittedName>
        <fullName evidence="9">MFS transporter</fullName>
    </submittedName>
</protein>
<feature type="transmembrane region" description="Helical" evidence="7">
    <location>
        <begin position="102"/>
        <end position="121"/>
    </location>
</feature>
<dbReference type="Gene3D" id="1.20.1250.20">
    <property type="entry name" value="MFS general substrate transporter like domains"/>
    <property type="match status" value="1"/>
</dbReference>
<feature type="transmembrane region" description="Helical" evidence="7">
    <location>
        <begin position="391"/>
        <end position="412"/>
    </location>
</feature>
<feature type="domain" description="Major facilitator superfamily (MFS) profile" evidence="8">
    <location>
        <begin position="33"/>
        <end position="414"/>
    </location>
</feature>
<feature type="transmembrane region" description="Helical" evidence="7">
    <location>
        <begin position="237"/>
        <end position="254"/>
    </location>
</feature>
<evidence type="ECO:0000256" key="5">
    <source>
        <dbReference type="ARBA" id="ARBA00023136"/>
    </source>
</evidence>
<comment type="caution">
    <text evidence="9">The sequence shown here is derived from an EMBL/GenBank/DDBJ whole genome shotgun (WGS) entry which is preliminary data.</text>
</comment>
<evidence type="ECO:0000259" key="8">
    <source>
        <dbReference type="PROSITE" id="PS50850"/>
    </source>
</evidence>
<dbReference type="SUPFAM" id="SSF103473">
    <property type="entry name" value="MFS general substrate transporter"/>
    <property type="match status" value="1"/>
</dbReference>
<reference evidence="9" key="1">
    <citation type="submission" date="2021-04" db="EMBL/GenBank/DDBJ databases">
        <title>Phycicoccus avicenniae sp. nov., a novel endophytic actinomycetes isolated from branch of Avicennia mariana.</title>
        <authorList>
            <person name="Tuo L."/>
        </authorList>
    </citation>
    <scope>NUCLEOTIDE SEQUENCE</scope>
    <source>
        <strain evidence="9">BSK3Z-2</strain>
    </source>
</reference>
<evidence type="ECO:0000256" key="3">
    <source>
        <dbReference type="ARBA" id="ARBA00022692"/>
    </source>
</evidence>